<dbReference type="OrthoDB" id="26282at2759"/>
<feature type="region of interest" description="Disordered" evidence="4">
    <location>
        <begin position="587"/>
        <end position="660"/>
    </location>
</feature>
<dbReference type="InterPro" id="IPR011990">
    <property type="entry name" value="TPR-like_helical_dom_sf"/>
</dbReference>
<feature type="region of interest" description="Disordered" evidence="4">
    <location>
        <begin position="695"/>
        <end position="778"/>
    </location>
</feature>
<evidence type="ECO:0000313" key="6">
    <source>
        <dbReference type="EMBL" id="OSX75320.1"/>
    </source>
</evidence>
<dbReference type="InterPro" id="IPR008847">
    <property type="entry name" value="Suf"/>
</dbReference>
<dbReference type="Pfam" id="PF05843">
    <property type="entry name" value="Suf"/>
    <property type="match status" value="1"/>
</dbReference>
<name>A0A1X6P3I8_PORUM</name>
<keyword evidence="3" id="KW-0539">Nucleus</keyword>
<dbReference type="EMBL" id="KV918908">
    <property type="protein sequence ID" value="OSX75320.1"/>
    <property type="molecule type" value="Genomic_DNA"/>
</dbReference>
<feature type="region of interest" description="Disordered" evidence="4">
    <location>
        <begin position="502"/>
        <end position="530"/>
    </location>
</feature>
<evidence type="ECO:0000256" key="3">
    <source>
        <dbReference type="ARBA" id="ARBA00023242"/>
    </source>
</evidence>
<dbReference type="SUPFAM" id="SSF48452">
    <property type="entry name" value="TPR-like"/>
    <property type="match status" value="1"/>
</dbReference>
<keyword evidence="2" id="KW-0677">Repeat</keyword>
<evidence type="ECO:0000256" key="4">
    <source>
        <dbReference type="SAM" id="MobiDB-lite"/>
    </source>
</evidence>
<proteinExistence type="predicted"/>
<keyword evidence="7" id="KW-1185">Reference proteome</keyword>
<dbReference type="PANTHER" id="PTHR19980:SF0">
    <property type="entry name" value="CLEAVAGE STIMULATION FACTOR SUBUNIT 3"/>
    <property type="match status" value="1"/>
</dbReference>
<gene>
    <name evidence="6" type="ORF">BU14_0242s0037</name>
</gene>
<dbReference type="AlphaFoldDB" id="A0A1X6P3I8"/>
<feature type="compositionally biased region" description="Gly residues" evidence="4">
    <location>
        <begin position="730"/>
        <end position="739"/>
    </location>
</feature>
<evidence type="ECO:0000259" key="5">
    <source>
        <dbReference type="Pfam" id="PF05843"/>
    </source>
</evidence>
<evidence type="ECO:0000313" key="7">
    <source>
        <dbReference type="Proteomes" id="UP000218209"/>
    </source>
</evidence>
<protein>
    <recommendedName>
        <fullName evidence="5">Suppressor of forked domain-containing protein</fullName>
    </recommendedName>
</protein>
<feature type="compositionally biased region" description="Basic and acidic residues" evidence="4">
    <location>
        <begin position="625"/>
        <end position="654"/>
    </location>
</feature>
<dbReference type="Gene3D" id="1.25.40.1040">
    <property type="match status" value="1"/>
</dbReference>
<evidence type="ECO:0000256" key="1">
    <source>
        <dbReference type="ARBA" id="ARBA00004123"/>
    </source>
</evidence>
<dbReference type="InterPro" id="IPR003107">
    <property type="entry name" value="HAT"/>
</dbReference>
<dbReference type="PANTHER" id="PTHR19980">
    <property type="entry name" value="RNA CLEAVAGE STIMULATION FACTOR"/>
    <property type="match status" value="1"/>
</dbReference>
<evidence type="ECO:0000256" key="2">
    <source>
        <dbReference type="ARBA" id="ARBA00022737"/>
    </source>
</evidence>
<feature type="domain" description="Suppressor of forked" evidence="5">
    <location>
        <begin position="10"/>
        <end position="491"/>
    </location>
</feature>
<comment type="subcellular location">
    <subcellularLocation>
        <location evidence="1">Nucleus</location>
    </subcellularLocation>
</comment>
<dbReference type="Proteomes" id="UP000218209">
    <property type="component" value="Unassembled WGS sequence"/>
</dbReference>
<dbReference type="GO" id="GO:0005634">
    <property type="term" value="C:nucleus"/>
    <property type="evidence" value="ECO:0007669"/>
    <property type="project" value="UniProtKB-SubCell"/>
</dbReference>
<dbReference type="GO" id="GO:0031124">
    <property type="term" value="P:mRNA 3'-end processing"/>
    <property type="evidence" value="ECO:0007669"/>
    <property type="project" value="InterPro"/>
</dbReference>
<feature type="compositionally biased region" description="Gly residues" evidence="4">
    <location>
        <begin position="511"/>
        <end position="524"/>
    </location>
</feature>
<organism evidence="6 7">
    <name type="scientific">Porphyra umbilicalis</name>
    <name type="common">Purple laver</name>
    <name type="synonym">Red alga</name>
    <dbReference type="NCBI Taxonomy" id="2786"/>
    <lineage>
        <taxon>Eukaryota</taxon>
        <taxon>Rhodophyta</taxon>
        <taxon>Bangiophyceae</taxon>
        <taxon>Bangiales</taxon>
        <taxon>Bangiaceae</taxon>
        <taxon>Porphyra</taxon>
    </lineage>
</organism>
<dbReference type="InterPro" id="IPR045243">
    <property type="entry name" value="Rna14-like"/>
</dbReference>
<accession>A0A1X6P3I8</accession>
<dbReference type="GO" id="GO:0003729">
    <property type="term" value="F:mRNA binding"/>
    <property type="evidence" value="ECO:0007669"/>
    <property type="project" value="TreeGrafter"/>
</dbReference>
<feature type="compositionally biased region" description="Gly residues" evidence="4">
    <location>
        <begin position="593"/>
        <end position="616"/>
    </location>
</feature>
<sequence>MDKLPPPSGWNVDAWSSYAAQATSQPPAVAVAMLEAVVEAFPTAGNKWRALADATARLGDKAATTLVYERGVGTARASVDLWRAYTTHAAVELPHAAATAVFEAAVLAIGLDPGAHPLWSSYIDHVRSAPAHSTLADSHKRDALRRAFQRAVRAPVAHLDALWRDYEAFELSSTTNKELARGILGEITPAHVAARAEYRARVARRKAVASAYGGNMNSGAAELSPPAEAARPEDVERARAWRRYIAAEARNPHGLEAAELIERVAAAYEAALGALYRSAVIWLDAVDYMAATAKDQNRAIKMLDRSLVALPTCTALHLSRAEQLELAGDMDSARAAYENLVTTAPSALAYVHFMRFVRRVDGASAARKAFARCRKDSGVAPESAHITFIAAAHIEYFLNKESRIARKVFELGLKYFPKSVDFAMEYIDFLWNQNDNEYLKVVFERILTSLPSQDESTRRVWDRFVQYHVLFGDVAAVQAVEQRREAAFAEDAVAVAALGSAPASASDRGGRGGGRGGNRGGGGRNSVANKPLVVPQPAAEPLLARTAFCGLLALDPPTLAFTAAVAGHVNGSAGAAGTKGHAISSAGLANGRSGDGGADGSGPGGGSGGAGTGGGTSRSRLARSPNRDGDVGGRNGGDRGGGDRGSDRDRDRGGPGRGGESLEAALHRLVKGVGPVSRLLQLPEVDVLMGMVTRTPSRLDDTPAGARLVRSDDGANGSDGRGGGKRPHGGDGSDTGGVGANKRRAVDGPGGGGVGGAPPPPASDIFRARQALKQNRLR</sequence>
<reference evidence="6 7" key="1">
    <citation type="submission" date="2017-03" db="EMBL/GenBank/DDBJ databases">
        <title>WGS assembly of Porphyra umbilicalis.</title>
        <authorList>
            <person name="Brawley S.H."/>
            <person name="Blouin N.A."/>
            <person name="Ficko-Blean E."/>
            <person name="Wheeler G.L."/>
            <person name="Lohr M."/>
            <person name="Goodson H.V."/>
            <person name="Jenkins J.W."/>
            <person name="Blaby-Haas C.E."/>
            <person name="Helliwell K.E."/>
            <person name="Chan C."/>
            <person name="Marriage T."/>
            <person name="Bhattacharya D."/>
            <person name="Klein A.S."/>
            <person name="Badis Y."/>
            <person name="Brodie J."/>
            <person name="Cao Y."/>
            <person name="Collen J."/>
            <person name="Dittami S.M."/>
            <person name="Gachon C.M."/>
            <person name="Green B.R."/>
            <person name="Karpowicz S."/>
            <person name="Kim J.W."/>
            <person name="Kudahl U."/>
            <person name="Lin S."/>
            <person name="Michel G."/>
            <person name="Mittag M."/>
            <person name="Olson B.J."/>
            <person name="Pangilinan J."/>
            <person name="Peng Y."/>
            <person name="Qiu H."/>
            <person name="Shu S."/>
            <person name="Singer J.T."/>
            <person name="Smith A.G."/>
            <person name="Sprecher B.N."/>
            <person name="Wagner V."/>
            <person name="Wang W."/>
            <person name="Wang Z.-Y."/>
            <person name="Yan J."/>
            <person name="Yarish C."/>
            <person name="Zoeuner-Riek S."/>
            <person name="Zhuang Y."/>
            <person name="Zou Y."/>
            <person name="Lindquist E.A."/>
            <person name="Grimwood J."/>
            <person name="Barry K."/>
            <person name="Rokhsar D.S."/>
            <person name="Schmutz J."/>
            <person name="Stiller J.W."/>
            <person name="Grossman A.R."/>
            <person name="Prochnik S.E."/>
        </authorList>
    </citation>
    <scope>NUCLEOTIDE SEQUENCE [LARGE SCALE GENOMIC DNA]</scope>
    <source>
        <strain evidence="6">4086291</strain>
    </source>
</reference>
<dbReference type="SMART" id="SM00386">
    <property type="entry name" value="HAT"/>
    <property type="match status" value="7"/>
</dbReference>